<feature type="transmembrane region" description="Helical" evidence="1">
    <location>
        <begin position="112"/>
        <end position="130"/>
    </location>
</feature>
<accession>Q3A268</accession>
<dbReference type="GO" id="GO:0005886">
    <property type="term" value="C:plasma membrane"/>
    <property type="evidence" value="ECO:0007669"/>
    <property type="project" value="InterPro"/>
</dbReference>
<keyword evidence="1" id="KW-0812">Transmembrane</keyword>
<dbReference type="KEGG" id="pca:Pcar_2300"/>
<feature type="transmembrane region" description="Helical" evidence="1">
    <location>
        <begin position="223"/>
        <end position="252"/>
    </location>
</feature>
<keyword evidence="1" id="KW-0472">Membrane</keyword>
<feature type="transmembrane region" description="Helical" evidence="1">
    <location>
        <begin position="6"/>
        <end position="25"/>
    </location>
</feature>
<dbReference type="GO" id="GO:0008961">
    <property type="term" value="F:phosphatidylglycerol-prolipoprotein diacylglyceryl transferase activity"/>
    <property type="evidence" value="ECO:0007669"/>
    <property type="project" value="InterPro"/>
</dbReference>
<dbReference type="OrthoDB" id="5386948at2"/>
<name>Q3A268_SYNC1</name>
<reference evidence="2 3" key="2">
    <citation type="journal article" date="2012" name="BMC Genomics">
        <title>The genome of Pelobacter carbinolicus reveals surprising metabolic capabilities and physiological features.</title>
        <authorList>
            <person name="Aklujkar M."/>
            <person name="Haveman S.A."/>
            <person name="Didonato R.Jr."/>
            <person name="Chertkov O."/>
            <person name="Han C.S."/>
            <person name="Land M.L."/>
            <person name="Brown P."/>
            <person name="Lovley D.R."/>
        </authorList>
    </citation>
    <scope>NUCLEOTIDE SEQUENCE [LARGE SCALE GENOMIC DNA]</scope>
    <source>
        <strain evidence="3">DSM 2380 / NBRC 103641 / GraBd1</strain>
    </source>
</reference>
<protein>
    <recommendedName>
        <fullName evidence="4">Prolipoprotein diacylglyceryl transferase</fullName>
    </recommendedName>
</protein>
<dbReference type="GO" id="GO:0042158">
    <property type="term" value="P:lipoprotein biosynthetic process"/>
    <property type="evidence" value="ECO:0007669"/>
    <property type="project" value="InterPro"/>
</dbReference>
<keyword evidence="3" id="KW-1185">Reference proteome</keyword>
<dbReference type="Pfam" id="PF01790">
    <property type="entry name" value="LGT"/>
    <property type="match status" value="1"/>
</dbReference>
<dbReference type="STRING" id="338963.Pcar_2300"/>
<reference evidence="3" key="1">
    <citation type="submission" date="2005-10" db="EMBL/GenBank/DDBJ databases">
        <title>Complete sequence of Pelobacter carbinolicus DSM 2380.</title>
        <authorList>
            <person name="Copeland A."/>
            <person name="Lucas S."/>
            <person name="Lapidus A."/>
            <person name="Barry K."/>
            <person name="Detter J.C."/>
            <person name="Glavina T."/>
            <person name="Hammon N."/>
            <person name="Israni S."/>
            <person name="Pitluck S."/>
            <person name="Chertkov O."/>
            <person name="Schmutz J."/>
            <person name="Larimer F."/>
            <person name="Land M."/>
            <person name="Kyrpides N."/>
            <person name="Ivanova N."/>
            <person name="Richardson P."/>
        </authorList>
    </citation>
    <scope>NUCLEOTIDE SEQUENCE [LARGE SCALE GENOMIC DNA]</scope>
    <source>
        <strain evidence="3">DSM 2380 / NBRC 103641 / GraBd1</strain>
    </source>
</reference>
<sequence length="349" mass="37405">MTNLSFLSMLALATGAVLFWGFRYLPGRHWQFAATVPRFDVVSGEWRGHNLTWYGLLTATACLASVMLVLSLLGGIGVSHQASLLLAVTLLIVCLAAAKGLAALIEGKAHTFSVGAAACVGFMLAPWIIATVNRLLPAGAGAPLPMLPTLAALATGYAFGEGLGRLACISFGCCYGKPLAQCRPWVQRLFSRWHFRFSGDTKKIAYADGLENQPVLPVQALTAMVYCGTGLLTSGLFLAGHFAAAFLVAALVTQGWRAWSETLRADWRGSGRLSVYQILSLLILPYAIGLAAWFRSAAPLPDIAAGLDSLWHPGVLLALQGLWLLVFICMGRSQVTGARMSFFVHHDRI</sequence>
<dbReference type="AlphaFoldDB" id="Q3A268"/>
<dbReference type="eggNOG" id="COG0682">
    <property type="taxonomic scope" value="Bacteria"/>
</dbReference>
<feature type="transmembrane region" description="Helical" evidence="1">
    <location>
        <begin position="53"/>
        <end position="78"/>
    </location>
</feature>
<dbReference type="HOGENOM" id="CLU_775499_0_0_7"/>
<feature type="transmembrane region" description="Helical" evidence="1">
    <location>
        <begin position="273"/>
        <end position="294"/>
    </location>
</feature>
<gene>
    <name evidence="2" type="ordered locus">Pcar_2300</name>
</gene>
<evidence type="ECO:0008006" key="4">
    <source>
        <dbReference type="Google" id="ProtNLM"/>
    </source>
</evidence>
<dbReference type="RefSeq" id="WP_011342058.1">
    <property type="nucleotide sequence ID" value="NC_007498.2"/>
</dbReference>
<proteinExistence type="predicted"/>
<feature type="transmembrane region" description="Helical" evidence="1">
    <location>
        <begin position="314"/>
        <end position="331"/>
    </location>
</feature>
<feature type="transmembrane region" description="Helical" evidence="1">
    <location>
        <begin position="84"/>
        <end position="105"/>
    </location>
</feature>
<dbReference type="Proteomes" id="UP000002534">
    <property type="component" value="Chromosome"/>
</dbReference>
<keyword evidence="1" id="KW-1133">Transmembrane helix</keyword>
<organism evidence="2 3">
    <name type="scientific">Syntrophotalea carbinolica (strain DSM 2380 / NBRC 103641 / GraBd1)</name>
    <name type="common">Pelobacter carbinolicus</name>
    <dbReference type="NCBI Taxonomy" id="338963"/>
    <lineage>
        <taxon>Bacteria</taxon>
        <taxon>Pseudomonadati</taxon>
        <taxon>Thermodesulfobacteriota</taxon>
        <taxon>Desulfuromonadia</taxon>
        <taxon>Desulfuromonadales</taxon>
        <taxon>Syntrophotaleaceae</taxon>
        <taxon>Syntrophotalea</taxon>
    </lineage>
</organism>
<dbReference type="InterPro" id="IPR001640">
    <property type="entry name" value="Lgt"/>
</dbReference>
<evidence type="ECO:0000256" key="1">
    <source>
        <dbReference type="SAM" id="Phobius"/>
    </source>
</evidence>
<evidence type="ECO:0000313" key="2">
    <source>
        <dbReference type="EMBL" id="ABA89539.1"/>
    </source>
</evidence>
<evidence type="ECO:0000313" key="3">
    <source>
        <dbReference type="Proteomes" id="UP000002534"/>
    </source>
</evidence>
<dbReference type="EMBL" id="CP000142">
    <property type="protein sequence ID" value="ABA89539.1"/>
    <property type="molecule type" value="Genomic_DNA"/>
</dbReference>